<evidence type="ECO:0000313" key="9">
    <source>
        <dbReference type="Proteomes" id="UP000008792"/>
    </source>
</evidence>
<dbReference type="AlphaFoldDB" id="A0A0Q9VYA7"/>
<dbReference type="SMR" id="A0A0Q9VYA7"/>
<keyword evidence="4" id="KW-0732">Signal</keyword>
<feature type="region of interest" description="Disordered" evidence="6">
    <location>
        <begin position="281"/>
        <end position="313"/>
    </location>
</feature>
<dbReference type="FunCoup" id="A0A0Q9VYA7">
    <property type="interactions" value="17"/>
</dbReference>
<dbReference type="FunFam" id="2.30.90.10:FF:000001">
    <property type="entry name" value="Pleiotrophin"/>
    <property type="match status" value="1"/>
</dbReference>
<name>A0A0Q9VYA7_DROVI</name>
<dbReference type="Gene3D" id="2.30.90.10">
    <property type="entry name" value="Heparin-binding Growth Factor, Midkine, Chain A- C-terminal Domain"/>
    <property type="match status" value="2"/>
</dbReference>
<feature type="region of interest" description="Disordered" evidence="6">
    <location>
        <begin position="1"/>
        <end position="22"/>
    </location>
</feature>
<evidence type="ECO:0000256" key="6">
    <source>
        <dbReference type="SAM" id="MobiDB-lite"/>
    </source>
</evidence>
<evidence type="ECO:0000256" key="2">
    <source>
        <dbReference type="ARBA" id="ARBA00005403"/>
    </source>
</evidence>
<keyword evidence="5" id="KW-1015">Disulfide bond</keyword>
<evidence type="ECO:0000313" key="8">
    <source>
        <dbReference type="EMBL" id="KRF77618.1"/>
    </source>
</evidence>
<keyword evidence="3" id="KW-0964">Secreted</keyword>
<dbReference type="GO" id="GO:0048332">
    <property type="term" value="P:mesoderm morphogenesis"/>
    <property type="evidence" value="ECO:0007669"/>
    <property type="project" value="TreeGrafter"/>
</dbReference>
<organism evidence="8 9">
    <name type="scientific">Drosophila virilis</name>
    <name type="common">Fruit fly</name>
    <dbReference type="NCBI Taxonomy" id="7244"/>
    <lineage>
        <taxon>Eukaryota</taxon>
        <taxon>Metazoa</taxon>
        <taxon>Ecdysozoa</taxon>
        <taxon>Arthropoda</taxon>
        <taxon>Hexapoda</taxon>
        <taxon>Insecta</taxon>
        <taxon>Pterygota</taxon>
        <taxon>Neoptera</taxon>
        <taxon>Endopterygota</taxon>
        <taxon>Diptera</taxon>
        <taxon>Brachycera</taxon>
        <taxon>Muscomorpha</taxon>
        <taxon>Ephydroidea</taxon>
        <taxon>Drosophilidae</taxon>
        <taxon>Drosophila</taxon>
    </lineage>
</organism>
<dbReference type="EMBL" id="CH940682">
    <property type="protein sequence ID" value="KRF77618.1"/>
    <property type="molecule type" value="Genomic_DNA"/>
</dbReference>
<dbReference type="InParanoid" id="A0A0Q9VYA7"/>
<dbReference type="Pfam" id="PF01091">
    <property type="entry name" value="PTN_MK_C"/>
    <property type="match status" value="1"/>
</dbReference>
<evidence type="ECO:0000256" key="3">
    <source>
        <dbReference type="ARBA" id="ARBA00022525"/>
    </source>
</evidence>
<comment type="subcellular location">
    <subcellularLocation>
        <location evidence="1">Secreted</location>
    </subcellularLocation>
</comment>
<dbReference type="GO" id="GO:0008201">
    <property type="term" value="F:heparin binding"/>
    <property type="evidence" value="ECO:0007669"/>
    <property type="project" value="TreeGrafter"/>
</dbReference>
<evidence type="ECO:0000259" key="7">
    <source>
        <dbReference type="Pfam" id="PF01091"/>
    </source>
</evidence>
<dbReference type="OrthoDB" id="8818336at2759"/>
<dbReference type="Proteomes" id="UP000008792">
    <property type="component" value="Unassembled WGS sequence"/>
</dbReference>
<feature type="region of interest" description="Disordered" evidence="6">
    <location>
        <begin position="114"/>
        <end position="154"/>
    </location>
</feature>
<dbReference type="PANTHER" id="PTHR21050:SF1">
    <property type="entry name" value="MIDKINE AND PLEIOTROPHIN 1, ISOFORM A-RELATED"/>
    <property type="match status" value="1"/>
</dbReference>
<dbReference type="InterPro" id="IPR020090">
    <property type="entry name" value="PTN/MK_C_dom"/>
</dbReference>
<evidence type="ECO:0000256" key="5">
    <source>
        <dbReference type="ARBA" id="ARBA00023157"/>
    </source>
</evidence>
<feature type="region of interest" description="Disordered" evidence="6">
    <location>
        <begin position="168"/>
        <end position="192"/>
    </location>
</feature>
<evidence type="ECO:0000256" key="4">
    <source>
        <dbReference type="ARBA" id="ARBA00022729"/>
    </source>
</evidence>
<dbReference type="eggNOG" id="ENOG502TM4H">
    <property type="taxonomic scope" value="Eukaryota"/>
</dbReference>
<keyword evidence="9" id="KW-1185">Reference proteome</keyword>
<proteinExistence type="inferred from homology"/>
<feature type="compositionally biased region" description="Polar residues" evidence="6">
    <location>
        <begin position="142"/>
        <end position="151"/>
    </location>
</feature>
<protein>
    <submittedName>
        <fullName evidence="8">Uncharacterized protein, isoform C</fullName>
    </submittedName>
</protein>
<dbReference type="GO" id="GO:0008083">
    <property type="term" value="F:growth factor activity"/>
    <property type="evidence" value="ECO:0007669"/>
    <property type="project" value="InterPro"/>
</dbReference>
<evidence type="ECO:0000256" key="1">
    <source>
        <dbReference type="ARBA" id="ARBA00004613"/>
    </source>
</evidence>
<dbReference type="GO" id="GO:0005576">
    <property type="term" value="C:extracellular region"/>
    <property type="evidence" value="ECO:0007669"/>
    <property type="project" value="UniProtKB-SubCell"/>
</dbReference>
<gene>
    <name evidence="8" type="primary">Dvir\GJ16095</name>
    <name evidence="8" type="ORF">Dvir_GJ16095</name>
</gene>
<accession>A0A0Q9VYA7</accession>
<feature type="domain" description="Pleiotrophin/Midkine C-terminal" evidence="7">
    <location>
        <begin position="193"/>
        <end position="236"/>
    </location>
</feature>
<dbReference type="InterPro" id="IPR038130">
    <property type="entry name" value="PTN/MK_C_dom_sf"/>
</dbReference>
<reference evidence="8 9" key="1">
    <citation type="journal article" date="2007" name="Nature">
        <title>Evolution of genes and genomes on the Drosophila phylogeny.</title>
        <authorList>
            <consortium name="Drosophila 12 Genomes Consortium"/>
            <person name="Clark A.G."/>
            <person name="Eisen M.B."/>
            <person name="Smith D.R."/>
            <person name="Bergman C.M."/>
            <person name="Oliver B."/>
            <person name="Markow T.A."/>
            <person name="Kaufman T.C."/>
            <person name="Kellis M."/>
            <person name="Gelbart W."/>
            <person name="Iyer V.N."/>
            <person name="Pollard D.A."/>
            <person name="Sackton T.B."/>
            <person name="Larracuente A.M."/>
            <person name="Singh N.D."/>
            <person name="Abad J.P."/>
            <person name="Abt D.N."/>
            <person name="Adryan B."/>
            <person name="Aguade M."/>
            <person name="Akashi H."/>
            <person name="Anderson W.W."/>
            <person name="Aquadro C.F."/>
            <person name="Ardell D.H."/>
            <person name="Arguello R."/>
            <person name="Artieri C.G."/>
            <person name="Barbash D.A."/>
            <person name="Barker D."/>
            <person name="Barsanti P."/>
            <person name="Batterham P."/>
            <person name="Batzoglou S."/>
            <person name="Begun D."/>
            <person name="Bhutkar A."/>
            <person name="Blanco E."/>
            <person name="Bosak S.A."/>
            <person name="Bradley R.K."/>
            <person name="Brand A.D."/>
            <person name="Brent M.R."/>
            <person name="Brooks A.N."/>
            <person name="Brown R.H."/>
            <person name="Butlin R.K."/>
            <person name="Caggese C."/>
            <person name="Calvi B.R."/>
            <person name="Bernardo de Carvalho A."/>
            <person name="Caspi A."/>
            <person name="Castrezana S."/>
            <person name="Celniker S.E."/>
            <person name="Chang J.L."/>
            <person name="Chapple C."/>
            <person name="Chatterji S."/>
            <person name="Chinwalla A."/>
            <person name="Civetta A."/>
            <person name="Clifton S.W."/>
            <person name="Comeron J.M."/>
            <person name="Costello J.C."/>
            <person name="Coyne J.A."/>
            <person name="Daub J."/>
            <person name="David R.G."/>
            <person name="Delcher A.L."/>
            <person name="Delehaunty K."/>
            <person name="Do C.B."/>
            <person name="Ebling H."/>
            <person name="Edwards K."/>
            <person name="Eickbush T."/>
            <person name="Evans J.D."/>
            <person name="Filipski A."/>
            <person name="Findeiss S."/>
            <person name="Freyhult E."/>
            <person name="Fulton L."/>
            <person name="Fulton R."/>
            <person name="Garcia A.C."/>
            <person name="Gardiner A."/>
            <person name="Garfield D.A."/>
            <person name="Garvin B.E."/>
            <person name="Gibson G."/>
            <person name="Gilbert D."/>
            <person name="Gnerre S."/>
            <person name="Godfrey J."/>
            <person name="Good R."/>
            <person name="Gotea V."/>
            <person name="Gravely B."/>
            <person name="Greenberg A.J."/>
            <person name="Griffiths-Jones S."/>
            <person name="Gross S."/>
            <person name="Guigo R."/>
            <person name="Gustafson E.A."/>
            <person name="Haerty W."/>
            <person name="Hahn M.W."/>
            <person name="Halligan D.L."/>
            <person name="Halpern A.L."/>
            <person name="Halter G.M."/>
            <person name="Han M.V."/>
            <person name="Heger A."/>
            <person name="Hillier L."/>
            <person name="Hinrichs A.S."/>
            <person name="Holmes I."/>
            <person name="Hoskins R.A."/>
            <person name="Hubisz M.J."/>
            <person name="Hultmark D."/>
            <person name="Huntley M.A."/>
            <person name="Jaffe D.B."/>
            <person name="Jagadeeshan S."/>
            <person name="Jeck W.R."/>
            <person name="Johnson J."/>
            <person name="Jones C.D."/>
            <person name="Jordan W.C."/>
            <person name="Karpen G.H."/>
            <person name="Kataoka E."/>
            <person name="Keightley P.D."/>
            <person name="Kheradpour P."/>
            <person name="Kirkness E.F."/>
            <person name="Koerich L.B."/>
            <person name="Kristiansen K."/>
            <person name="Kudrna D."/>
            <person name="Kulathinal R.J."/>
            <person name="Kumar S."/>
            <person name="Kwok R."/>
            <person name="Lander E."/>
            <person name="Langley C.H."/>
            <person name="Lapoint R."/>
            <person name="Lazzaro B.P."/>
            <person name="Lee S.J."/>
            <person name="Levesque L."/>
            <person name="Li R."/>
            <person name="Lin C.F."/>
            <person name="Lin M.F."/>
            <person name="Lindblad-Toh K."/>
            <person name="Llopart A."/>
            <person name="Long M."/>
            <person name="Low L."/>
            <person name="Lozovsky E."/>
            <person name="Lu J."/>
            <person name="Luo M."/>
            <person name="Machado C.A."/>
            <person name="Makalowski W."/>
            <person name="Marzo M."/>
            <person name="Matsuda M."/>
            <person name="Matzkin L."/>
            <person name="McAllister B."/>
            <person name="McBride C.S."/>
            <person name="McKernan B."/>
            <person name="McKernan K."/>
            <person name="Mendez-Lago M."/>
            <person name="Minx P."/>
            <person name="Mollenhauer M.U."/>
            <person name="Montooth K."/>
            <person name="Mount S.M."/>
            <person name="Mu X."/>
            <person name="Myers E."/>
            <person name="Negre B."/>
            <person name="Newfeld S."/>
            <person name="Nielsen R."/>
            <person name="Noor M.A."/>
            <person name="O'Grady P."/>
            <person name="Pachter L."/>
            <person name="Papaceit M."/>
            <person name="Parisi M.J."/>
            <person name="Parisi M."/>
            <person name="Parts L."/>
            <person name="Pedersen J.S."/>
            <person name="Pesole G."/>
            <person name="Phillippy A.M."/>
            <person name="Ponting C.P."/>
            <person name="Pop M."/>
            <person name="Porcelli D."/>
            <person name="Powell J.R."/>
            <person name="Prohaska S."/>
            <person name="Pruitt K."/>
            <person name="Puig M."/>
            <person name="Quesneville H."/>
            <person name="Ram K.R."/>
            <person name="Rand D."/>
            <person name="Rasmussen M.D."/>
            <person name="Reed L.K."/>
            <person name="Reenan R."/>
            <person name="Reily A."/>
            <person name="Remington K.A."/>
            <person name="Rieger T.T."/>
            <person name="Ritchie M.G."/>
            <person name="Robin C."/>
            <person name="Rogers Y.H."/>
            <person name="Rohde C."/>
            <person name="Rozas J."/>
            <person name="Rubenfield M.J."/>
            <person name="Ruiz A."/>
            <person name="Russo S."/>
            <person name="Salzberg S.L."/>
            <person name="Sanchez-Gracia A."/>
            <person name="Saranga D.J."/>
            <person name="Sato H."/>
            <person name="Schaeffer S.W."/>
            <person name="Schatz M.C."/>
            <person name="Schlenke T."/>
            <person name="Schwartz R."/>
            <person name="Segarra C."/>
            <person name="Singh R.S."/>
            <person name="Sirot L."/>
            <person name="Sirota M."/>
            <person name="Sisneros N.B."/>
            <person name="Smith C.D."/>
            <person name="Smith T.F."/>
            <person name="Spieth J."/>
            <person name="Stage D.E."/>
            <person name="Stark A."/>
            <person name="Stephan W."/>
            <person name="Strausberg R.L."/>
            <person name="Strempel S."/>
            <person name="Sturgill D."/>
            <person name="Sutton G."/>
            <person name="Sutton G.G."/>
            <person name="Tao W."/>
            <person name="Teichmann S."/>
            <person name="Tobari Y.N."/>
            <person name="Tomimura Y."/>
            <person name="Tsolas J.M."/>
            <person name="Valente V.L."/>
            <person name="Venter E."/>
            <person name="Venter J.C."/>
            <person name="Vicario S."/>
            <person name="Vieira F.G."/>
            <person name="Vilella A.J."/>
            <person name="Villasante A."/>
            <person name="Walenz B."/>
            <person name="Wang J."/>
            <person name="Wasserman M."/>
            <person name="Watts T."/>
            <person name="Wilson D."/>
            <person name="Wilson R.K."/>
            <person name="Wing R.A."/>
            <person name="Wolfner M.F."/>
            <person name="Wong A."/>
            <person name="Wong G.K."/>
            <person name="Wu C.I."/>
            <person name="Wu G."/>
            <person name="Yamamoto D."/>
            <person name="Yang H.P."/>
            <person name="Yang S.P."/>
            <person name="Yorke J.A."/>
            <person name="Yoshida K."/>
            <person name="Zdobnov E."/>
            <person name="Zhang P."/>
            <person name="Zhang Y."/>
            <person name="Zimin A.V."/>
            <person name="Baldwin J."/>
            <person name="Abdouelleil A."/>
            <person name="Abdulkadir J."/>
            <person name="Abebe A."/>
            <person name="Abera B."/>
            <person name="Abreu J."/>
            <person name="Acer S.C."/>
            <person name="Aftuck L."/>
            <person name="Alexander A."/>
            <person name="An P."/>
            <person name="Anderson E."/>
            <person name="Anderson S."/>
            <person name="Arachi H."/>
            <person name="Azer M."/>
            <person name="Bachantsang P."/>
            <person name="Barry A."/>
            <person name="Bayul T."/>
            <person name="Berlin A."/>
            <person name="Bessette D."/>
            <person name="Bloom T."/>
            <person name="Blye J."/>
            <person name="Boguslavskiy L."/>
            <person name="Bonnet C."/>
            <person name="Boukhgalter B."/>
            <person name="Bourzgui I."/>
            <person name="Brown A."/>
            <person name="Cahill P."/>
            <person name="Channer S."/>
            <person name="Cheshatsang Y."/>
            <person name="Chuda L."/>
            <person name="Citroen M."/>
            <person name="Collymore A."/>
            <person name="Cooke P."/>
            <person name="Costello M."/>
            <person name="D'Aco K."/>
            <person name="Daza R."/>
            <person name="De Haan G."/>
            <person name="DeGray S."/>
            <person name="DeMaso C."/>
            <person name="Dhargay N."/>
            <person name="Dooley K."/>
            <person name="Dooley E."/>
            <person name="Doricent M."/>
            <person name="Dorje P."/>
            <person name="Dorjee K."/>
            <person name="Dupes A."/>
            <person name="Elong R."/>
            <person name="Falk J."/>
            <person name="Farina A."/>
            <person name="Faro S."/>
            <person name="Ferguson D."/>
            <person name="Fisher S."/>
            <person name="Foley C.D."/>
            <person name="Franke A."/>
            <person name="Friedrich D."/>
            <person name="Gadbois L."/>
            <person name="Gearin G."/>
            <person name="Gearin C.R."/>
            <person name="Giannoukos G."/>
            <person name="Goode T."/>
            <person name="Graham J."/>
            <person name="Grandbois E."/>
            <person name="Grewal S."/>
            <person name="Gyaltsen K."/>
            <person name="Hafez N."/>
            <person name="Hagos B."/>
            <person name="Hall J."/>
            <person name="Henson C."/>
            <person name="Hollinger A."/>
            <person name="Honan T."/>
            <person name="Huard M.D."/>
            <person name="Hughes L."/>
            <person name="Hurhula B."/>
            <person name="Husby M.E."/>
            <person name="Kamat A."/>
            <person name="Kanga B."/>
            <person name="Kashin S."/>
            <person name="Khazanovich D."/>
            <person name="Kisner P."/>
            <person name="Lance K."/>
            <person name="Lara M."/>
            <person name="Lee W."/>
            <person name="Lennon N."/>
            <person name="Letendre F."/>
            <person name="LeVine R."/>
            <person name="Lipovsky A."/>
            <person name="Liu X."/>
            <person name="Liu J."/>
            <person name="Liu S."/>
            <person name="Lokyitsang T."/>
            <person name="Lokyitsang Y."/>
            <person name="Lubonja R."/>
            <person name="Lui A."/>
            <person name="MacDonald P."/>
            <person name="Magnisalis V."/>
            <person name="Maru K."/>
            <person name="Matthews C."/>
            <person name="McCusker W."/>
            <person name="McDonough S."/>
            <person name="Mehta T."/>
            <person name="Meldrim J."/>
            <person name="Meneus L."/>
            <person name="Mihai O."/>
            <person name="Mihalev A."/>
            <person name="Mihova T."/>
            <person name="Mittelman R."/>
            <person name="Mlenga V."/>
            <person name="Montmayeur A."/>
            <person name="Mulrain L."/>
            <person name="Navidi A."/>
            <person name="Naylor J."/>
            <person name="Negash T."/>
            <person name="Nguyen T."/>
            <person name="Nguyen N."/>
            <person name="Nicol R."/>
            <person name="Norbu C."/>
            <person name="Norbu N."/>
            <person name="Novod N."/>
            <person name="O'Neill B."/>
            <person name="Osman S."/>
            <person name="Markiewicz E."/>
            <person name="Oyono O.L."/>
            <person name="Patti C."/>
            <person name="Phunkhang P."/>
            <person name="Pierre F."/>
            <person name="Priest M."/>
            <person name="Raghuraman S."/>
            <person name="Rege F."/>
            <person name="Reyes R."/>
            <person name="Rise C."/>
            <person name="Rogov P."/>
            <person name="Ross K."/>
            <person name="Ryan E."/>
            <person name="Settipalli S."/>
            <person name="Shea T."/>
            <person name="Sherpa N."/>
            <person name="Shi L."/>
            <person name="Shih D."/>
            <person name="Sparrow T."/>
            <person name="Spaulding J."/>
            <person name="Stalker J."/>
            <person name="Stange-Thomann N."/>
            <person name="Stavropoulos S."/>
            <person name="Stone C."/>
            <person name="Strader C."/>
            <person name="Tesfaye S."/>
            <person name="Thomson T."/>
            <person name="Thoulutsang Y."/>
            <person name="Thoulutsang D."/>
            <person name="Topham K."/>
            <person name="Topping I."/>
            <person name="Tsamla T."/>
            <person name="Vassiliev H."/>
            <person name="Vo A."/>
            <person name="Wangchuk T."/>
            <person name="Wangdi T."/>
            <person name="Weiand M."/>
            <person name="Wilkinson J."/>
            <person name="Wilson A."/>
            <person name="Yadav S."/>
            <person name="Young G."/>
            <person name="Yu Q."/>
            <person name="Zembek L."/>
            <person name="Zhong D."/>
            <person name="Zimmer A."/>
            <person name="Zwirko Z."/>
            <person name="Jaffe D.B."/>
            <person name="Alvarez P."/>
            <person name="Brockman W."/>
            <person name="Butler J."/>
            <person name="Chin C."/>
            <person name="Gnerre S."/>
            <person name="Grabherr M."/>
            <person name="Kleber M."/>
            <person name="Mauceli E."/>
            <person name="MacCallum I."/>
        </authorList>
    </citation>
    <scope>NUCLEOTIDE SEQUENCE [LARGE SCALE GENOMIC DNA]</scope>
    <source>
        <strain evidence="9">Tucson 15010-1051.87</strain>
    </source>
</reference>
<dbReference type="PANTHER" id="PTHR21050">
    <property type="entry name" value="MIDKINE AND PLEIOTROPHIN 1, ISOFORM A-RELATED"/>
    <property type="match status" value="1"/>
</dbReference>
<comment type="similarity">
    <text evidence="2">Belongs to the pleiotrophin family.</text>
</comment>
<sequence>MPASLSSRPALERVDRPRQRAGARVHSWPTEMILLKTVSTHAMIHLLLATVLLMPMLIYSHEHHGSGKNSAIPLTELARGAKLVMENHSGDVTVRTAREAATEKLATVPVTTTVGGNKRVKNNKKGNNPNNQMQRAGAAGSRKSSLKQSSLPIGKDVLMVQPRHFLKPKNAEHQHRSGKRSGARARTTQNAPSCRYAKSSWTDCDAKTNMRTRTLSLKRGESQCPPTRTIQKKCKKACRYEKGPWSECIAGQMTREEKLKASEDDTQHSCDLVHINNKKCTPGAIEKKTATSVRSSKVRKHKEKGTRQTPTPA</sequence>